<dbReference type="OMA" id="VSECCTF"/>
<comment type="similarity">
    <text evidence="15">Belongs to the G-protein coupled receptor 1 family.</text>
</comment>
<evidence type="ECO:0000256" key="16">
    <source>
        <dbReference type="SAM" id="Phobius"/>
    </source>
</evidence>
<dbReference type="GO" id="GO:0001616">
    <property type="term" value="F:growth hormone secretagogue receptor activity"/>
    <property type="evidence" value="ECO:0007669"/>
    <property type="project" value="TreeGrafter"/>
</dbReference>
<dbReference type="GO" id="GO:0005886">
    <property type="term" value="C:plasma membrane"/>
    <property type="evidence" value="ECO:0007669"/>
    <property type="project" value="UniProtKB-SubCell"/>
</dbReference>
<sequence length="304" mass="34799">VTIIYIPLMLLGLLGNILTILVVWLRPYMRSSTYLYLSSLAVSDILILLLLPVDLYKLWRPRPWTFGELSCKLTMFFSECCTFCSILHITFISLERYLAVCWPFTAKTLVTRRRTRTIIGCIWLGAAISAAPVLVIVGVEEDGGDKAQVDMRECRCTDYAVSSGLLSAMLVLSNMYFLVPLCILGLVYSLIGRTLWLRSQNSRRDLNNRHIVKMLGVIVLVFVLCWLPFHVGRTIFFFTLGTHTDSQYFLYYLSQYLNLVSSVLFYLSAAINPLLYNLMSERYRHAVHSLVRGYARTQARSLQT</sequence>
<keyword evidence="3" id="KW-1003">Cell membrane</keyword>
<evidence type="ECO:0000256" key="10">
    <source>
        <dbReference type="ARBA" id="ARBA00023180"/>
    </source>
</evidence>
<evidence type="ECO:0000256" key="15">
    <source>
        <dbReference type="RuleBase" id="RU000688"/>
    </source>
</evidence>
<name>H3D0P6_TETNG</name>
<evidence type="ECO:0000313" key="18">
    <source>
        <dbReference type="Ensembl" id="ENSTNIP00000014082.1"/>
    </source>
</evidence>
<feature type="transmembrane region" description="Helical" evidence="16">
    <location>
        <begin position="6"/>
        <end position="25"/>
    </location>
</feature>
<dbReference type="PROSITE" id="PS00237">
    <property type="entry name" value="G_PROTEIN_RECEP_F1_1"/>
    <property type="match status" value="1"/>
</dbReference>
<dbReference type="AlphaFoldDB" id="H3D0P6"/>
<dbReference type="InterPro" id="IPR017452">
    <property type="entry name" value="GPCR_Rhodpsn_7TM"/>
</dbReference>
<evidence type="ECO:0000256" key="13">
    <source>
        <dbReference type="ARBA" id="ARBA00033151"/>
    </source>
</evidence>
<keyword evidence="11 15" id="KW-0807">Transducer</keyword>
<comment type="subcellular location">
    <subcellularLocation>
        <location evidence="1">Cell membrane</location>
        <topology evidence="1">Multi-pass membrane protein</topology>
    </subcellularLocation>
</comment>
<evidence type="ECO:0000256" key="5">
    <source>
        <dbReference type="ARBA" id="ARBA00022989"/>
    </source>
</evidence>
<dbReference type="Gene3D" id="1.20.1070.10">
    <property type="entry name" value="Rhodopsin 7-helix transmembrane proteins"/>
    <property type="match status" value="1"/>
</dbReference>
<dbReference type="InterPro" id="IPR003905">
    <property type="entry name" value="GHS-R/MTLR"/>
</dbReference>
<keyword evidence="19" id="KW-1185">Reference proteome</keyword>
<evidence type="ECO:0000256" key="4">
    <source>
        <dbReference type="ARBA" id="ARBA00022692"/>
    </source>
</evidence>
<keyword evidence="9 15" id="KW-0675">Receptor</keyword>
<feature type="transmembrane region" description="Helical" evidence="16">
    <location>
        <begin position="34"/>
        <end position="53"/>
    </location>
</feature>
<dbReference type="GO" id="GO:0009755">
    <property type="term" value="P:hormone-mediated signaling pathway"/>
    <property type="evidence" value="ECO:0007669"/>
    <property type="project" value="TreeGrafter"/>
</dbReference>
<feature type="domain" description="G-protein coupled receptors family 1 profile" evidence="17">
    <location>
        <begin position="15"/>
        <end position="276"/>
    </location>
</feature>
<protein>
    <recommendedName>
        <fullName evidence="2">Growth hormone secretagogue receptor type 1</fullName>
    </recommendedName>
    <alternativeName>
        <fullName evidence="13">GH-releasing peptide receptor</fullName>
    </alternativeName>
    <alternativeName>
        <fullName evidence="12">Ghrelin receptor</fullName>
    </alternativeName>
</protein>
<keyword evidence="6 15" id="KW-0297">G-protein coupled receptor</keyword>
<evidence type="ECO:0000256" key="3">
    <source>
        <dbReference type="ARBA" id="ARBA00022475"/>
    </source>
</evidence>
<keyword evidence="4 15" id="KW-0812">Transmembrane</keyword>
<proteinExistence type="inferred from homology"/>
<reference evidence="19" key="1">
    <citation type="journal article" date="2004" name="Nature">
        <title>Genome duplication in the teleost fish Tetraodon nigroviridis reveals the early vertebrate proto-karyotype.</title>
        <authorList>
            <person name="Jaillon O."/>
            <person name="Aury J.-M."/>
            <person name="Brunet F."/>
            <person name="Petit J.-L."/>
            <person name="Stange-Thomann N."/>
            <person name="Mauceli E."/>
            <person name="Bouneau L."/>
            <person name="Fischer C."/>
            <person name="Ozouf-Costaz C."/>
            <person name="Bernot A."/>
            <person name="Nicaud S."/>
            <person name="Jaffe D."/>
            <person name="Fisher S."/>
            <person name="Lutfalla G."/>
            <person name="Dossat C."/>
            <person name="Segurens B."/>
            <person name="Dasilva C."/>
            <person name="Salanoubat M."/>
            <person name="Levy M."/>
            <person name="Boudet N."/>
            <person name="Castellano S."/>
            <person name="Anthouard V."/>
            <person name="Jubin C."/>
            <person name="Castelli V."/>
            <person name="Katinka M."/>
            <person name="Vacherie B."/>
            <person name="Biemont C."/>
            <person name="Skalli Z."/>
            <person name="Cattolico L."/>
            <person name="Poulain J."/>
            <person name="De Berardinis V."/>
            <person name="Cruaud C."/>
            <person name="Duprat S."/>
            <person name="Brottier P."/>
            <person name="Coutanceau J.-P."/>
            <person name="Gouzy J."/>
            <person name="Parra G."/>
            <person name="Lardier G."/>
            <person name="Chapple C."/>
            <person name="McKernan K.J."/>
            <person name="McEwan P."/>
            <person name="Bosak S."/>
            <person name="Kellis M."/>
            <person name="Volff J.-N."/>
            <person name="Guigo R."/>
            <person name="Zody M.C."/>
            <person name="Mesirov J."/>
            <person name="Lindblad-Toh K."/>
            <person name="Birren B."/>
            <person name="Nusbaum C."/>
            <person name="Kahn D."/>
            <person name="Robinson-Rechavi M."/>
            <person name="Laudet V."/>
            <person name="Schachter V."/>
            <person name="Quetier F."/>
            <person name="Saurin W."/>
            <person name="Scarpelli C."/>
            <person name="Wincker P."/>
            <person name="Lander E.S."/>
            <person name="Weissenbach J."/>
            <person name="Roest Crollius H."/>
        </authorList>
    </citation>
    <scope>NUCLEOTIDE SEQUENCE [LARGE SCALE GENOMIC DNA]</scope>
</reference>
<dbReference type="Proteomes" id="UP000007303">
    <property type="component" value="Unassembled WGS sequence"/>
</dbReference>
<evidence type="ECO:0000256" key="14">
    <source>
        <dbReference type="ARBA" id="ARBA00056988"/>
    </source>
</evidence>
<keyword evidence="5 16" id="KW-1133">Transmembrane helix</keyword>
<keyword evidence="8" id="KW-1015">Disulfide bond</keyword>
<dbReference type="SUPFAM" id="SSF81321">
    <property type="entry name" value="Family A G protein-coupled receptor-like"/>
    <property type="match status" value="1"/>
</dbReference>
<accession>H3D0P6</accession>
<reference evidence="18" key="2">
    <citation type="submission" date="2025-08" db="UniProtKB">
        <authorList>
            <consortium name="Ensembl"/>
        </authorList>
    </citation>
    <scope>IDENTIFICATION</scope>
</reference>
<evidence type="ECO:0000256" key="6">
    <source>
        <dbReference type="ARBA" id="ARBA00023040"/>
    </source>
</evidence>
<feature type="transmembrane region" description="Helical" evidence="16">
    <location>
        <begin position="73"/>
        <end position="94"/>
    </location>
</feature>
<dbReference type="PROSITE" id="PS50262">
    <property type="entry name" value="G_PROTEIN_RECEP_F1_2"/>
    <property type="match status" value="1"/>
</dbReference>
<organism evidence="18 19">
    <name type="scientific">Tetraodon nigroviridis</name>
    <name type="common">Spotted green pufferfish</name>
    <name type="synonym">Chelonodon nigroviridis</name>
    <dbReference type="NCBI Taxonomy" id="99883"/>
    <lineage>
        <taxon>Eukaryota</taxon>
        <taxon>Metazoa</taxon>
        <taxon>Chordata</taxon>
        <taxon>Craniata</taxon>
        <taxon>Vertebrata</taxon>
        <taxon>Euteleostomi</taxon>
        <taxon>Actinopterygii</taxon>
        <taxon>Neopterygii</taxon>
        <taxon>Teleostei</taxon>
        <taxon>Neoteleostei</taxon>
        <taxon>Acanthomorphata</taxon>
        <taxon>Eupercaria</taxon>
        <taxon>Tetraodontiformes</taxon>
        <taxon>Tetradontoidea</taxon>
        <taxon>Tetraodontidae</taxon>
        <taxon>Tetraodon</taxon>
    </lineage>
</organism>
<dbReference type="PANTHER" id="PTHR24243:SF7">
    <property type="entry name" value="GROWTH HORMONE SECRETAGOGUE RECEPTOR TYPE 1"/>
    <property type="match status" value="1"/>
</dbReference>
<dbReference type="PRINTS" id="PR00237">
    <property type="entry name" value="GPCRRHODOPSN"/>
</dbReference>
<feature type="transmembrane region" description="Helical" evidence="16">
    <location>
        <begin position="211"/>
        <end position="229"/>
    </location>
</feature>
<evidence type="ECO:0000256" key="12">
    <source>
        <dbReference type="ARBA" id="ARBA00032291"/>
    </source>
</evidence>
<evidence type="ECO:0000256" key="8">
    <source>
        <dbReference type="ARBA" id="ARBA00023157"/>
    </source>
</evidence>
<keyword evidence="7 16" id="KW-0472">Membrane</keyword>
<dbReference type="InterPro" id="IPR000276">
    <property type="entry name" value="GPCR_Rhodpsn"/>
</dbReference>
<feature type="transmembrane region" description="Helical" evidence="16">
    <location>
        <begin position="115"/>
        <end position="139"/>
    </location>
</feature>
<comment type="function">
    <text evidence="14">Receptor for ghrelin, coupled to G-alpha-11 proteins. Stimulates growth hormone secretion. Also binds other growth hormone releasing peptides (GHRP) (e.g. Met-enkephalin and GHRP-6) as well as non-peptide, low molecular weight secretagogues (e.g. L-692,429, MK-0677, adenosine).</text>
</comment>
<feature type="transmembrane region" description="Helical" evidence="16">
    <location>
        <begin position="159"/>
        <end position="191"/>
    </location>
</feature>
<dbReference type="PRINTS" id="PR01417">
    <property type="entry name" value="GHSRECEPTOR"/>
</dbReference>
<evidence type="ECO:0000313" key="19">
    <source>
        <dbReference type="Proteomes" id="UP000007303"/>
    </source>
</evidence>
<evidence type="ECO:0000256" key="11">
    <source>
        <dbReference type="ARBA" id="ARBA00023224"/>
    </source>
</evidence>
<dbReference type="Ensembl" id="ENSTNIT00000014278.1">
    <property type="protein sequence ID" value="ENSTNIP00000014082.1"/>
    <property type="gene ID" value="ENSTNIG00000011147.1"/>
</dbReference>
<dbReference type="PANTHER" id="PTHR24243">
    <property type="entry name" value="G-PROTEIN COUPLED RECEPTOR"/>
    <property type="match status" value="1"/>
</dbReference>
<evidence type="ECO:0000259" key="17">
    <source>
        <dbReference type="PROSITE" id="PS50262"/>
    </source>
</evidence>
<dbReference type="InParanoid" id="H3D0P6"/>
<reference evidence="18" key="3">
    <citation type="submission" date="2025-09" db="UniProtKB">
        <authorList>
            <consortium name="Ensembl"/>
        </authorList>
    </citation>
    <scope>IDENTIFICATION</scope>
</reference>
<dbReference type="Pfam" id="PF00001">
    <property type="entry name" value="7tm_1"/>
    <property type="match status" value="1"/>
</dbReference>
<dbReference type="HOGENOM" id="CLU_009579_6_5_1"/>
<feature type="transmembrane region" description="Helical" evidence="16">
    <location>
        <begin position="249"/>
        <end position="275"/>
    </location>
</feature>
<evidence type="ECO:0000256" key="2">
    <source>
        <dbReference type="ARBA" id="ARBA00018726"/>
    </source>
</evidence>
<dbReference type="CDD" id="cd15928">
    <property type="entry name" value="7tmA_GHSR-like"/>
    <property type="match status" value="1"/>
</dbReference>
<evidence type="ECO:0000256" key="9">
    <source>
        <dbReference type="ARBA" id="ARBA00023170"/>
    </source>
</evidence>
<evidence type="ECO:0000256" key="1">
    <source>
        <dbReference type="ARBA" id="ARBA00004651"/>
    </source>
</evidence>
<evidence type="ECO:0000256" key="7">
    <source>
        <dbReference type="ARBA" id="ARBA00023136"/>
    </source>
</evidence>
<keyword evidence="10" id="KW-0325">Glycoprotein</keyword>
<dbReference type="GeneTree" id="ENSGT01120000271823"/>